<dbReference type="GO" id="GO:0005737">
    <property type="term" value="C:cytoplasm"/>
    <property type="evidence" value="ECO:0007669"/>
    <property type="project" value="TreeGrafter"/>
</dbReference>
<evidence type="ECO:0000256" key="3">
    <source>
        <dbReference type="ARBA" id="ARBA00030757"/>
    </source>
</evidence>
<proteinExistence type="inferred from homology"/>
<organism evidence="4 5">
    <name type="scientific">Chelatococcus caeni</name>
    <dbReference type="NCBI Taxonomy" id="1348468"/>
    <lineage>
        <taxon>Bacteria</taxon>
        <taxon>Pseudomonadati</taxon>
        <taxon>Pseudomonadota</taxon>
        <taxon>Alphaproteobacteria</taxon>
        <taxon>Hyphomicrobiales</taxon>
        <taxon>Chelatococcaceae</taxon>
        <taxon>Chelatococcus</taxon>
    </lineage>
</organism>
<dbReference type="SUPFAM" id="SSF53335">
    <property type="entry name" value="S-adenosyl-L-methionine-dependent methyltransferases"/>
    <property type="match status" value="1"/>
</dbReference>
<dbReference type="Gene3D" id="3.40.50.150">
    <property type="entry name" value="Vaccinia Virus protein VP39"/>
    <property type="match status" value="1"/>
</dbReference>
<gene>
    <name evidence="4" type="ORF">GGR16_001534</name>
</gene>
<evidence type="ECO:0000313" key="5">
    <source>
        <dbReference type="Proteomes" id="UP000577362"/>
    </source>
</evidence>
<dbReference type="InterPro" id="IPR029063">
    <property type="entry name" value="SAM-dependent_MTases_sf"/>
</dbReference>
<name>A0A840BYL7_9HYPH</name>
<protein>
    <recommendedName>
        <fullName evidence="2">Protein-L-isoaspartate O-methyltransferase</fullName>
    </recommendedName>
    <alternativeName>
        <fullName evidence="3">Protein L-isoaspartyl methyltransferase</fullName>
    </alternativeName>
</protein>
<dbReference type="GO" id="GO:0004719">
    <property type="term" value="F:protein-L-isoaspartate (D-aspartate) O-methyltransferase activity"/>
    <property type="evidence" value="ECO:0007669"/>
    <property type="project" value="InterPro"/>
</dbReference>
<dbReference type="Pfam" id="PF01135">
    <property type="entry name" value="PCMT"/>
    <property type="match status" value="1"/>
</dbReference>
<dbReference type="AlphaFoldDB" id="A0A840BYL7"/>
<evidence type="ECO:0000256" key="2">
    <source>
        <dbReference type="ARBA" id="ARBA00013346"/>
    </source>
</evidence>
<keyword evidence="5" id="KW-1185">Reference proteome</keyword>
<reference evidence="4 5" key="1">
    <citation type="submission" date="2020-08" db="EMBL/GenBank/DDBJ databases">
        <title>Genomic Encyclopedia of Type Strains, Phase IV (KMG-IV): sequencing the most valuable type-strain genomes for metagenomic binning, comparative biology and taxonomic classification.</title>
        <authorList>
            <person name="Goeker M."/>
        </authorList>
    </citation>
    <scope>NUCLEOTIDE SEQUENCE [LARGE SCALE GENOMIC DNA]</scope>
    <source>
        <strain evidence="4 5">DSM 103737</strain>
    </source>
</reference>
<keyword evidence="4" id="KW-0489">Methyltransferase</keyword>
<comment type="caution">
    <text evidence="4">The sequence shown here is derived from an EMBL/GenBank/DDBJ whole genome shotgun (WGS) entry which is preliminary data.</text>
</comment>
<sequence length="233" mass="24374">MRDFSGNPDALDEADADAGPVTGAEETVAFLLSLRAKGIRDTAVLRAMEVVPRDMFAPRRFADLARADVSLPLPCGQTMTAPGIIAAMLKALAVQRHHRVLEIGTGSGYLSAVLGHLGREVISIERFRTLALAAAERIASLGLSHVRIMPGDGLGIGNLGGTFDRIILNGLVPAAPAALTSTLPPGGRLVTARVVEGVSRIVMIERGADGELAETPLQPARMPPLARGLARAL</sequence>
<dbReference type="Proteomes" id="UP000577362">
    <property type="component" value="Unassembled WGS sequence"/>
</dbReference>
<dbReference type="PANTHER" id="PTHR11579:SF18">
    <property type="entry name" value="PROTEIN-L-ISOASPARTATE O-METHYLTRANSFERASE"/>
    <property type="match status" value="1"/>
</dbReference>
<dbReference type="RefSeq" id="WP_019401890.1">
    <property type="nucleotide sequence ID" value="NZ_JACIEN010000001.1"/>
</dbReference>
<comment type="similarity">
    <text evidence="1">Belongs to the methyltransferase superfamily. L-isoaspartyl/D-aspartyl protein methyltransferase family.</text>
</comment>
<dbReference type="CDD" id="cd02440">
    <property type="entry name" value="AdoMet_MTases"/>
    <property type="match status" value="1"/>
</dbReference>
<keyword evidence="4" id="KW-0808">Transferase</keyword>
<dbReference type="GO" id="GO:0032259">
    <property type="term" value="P:methylation"/>
    <property type="evidence" value="ECO:0007669"/>
    <property type="project" value="UniProtKB-KW"/>
</dbReference>
<evidence type="ECO:0000313" key="4">
    <source>
        <dbReference type="EMBL" id="MBB4016528.1"/>
    </source>
</evidence>
<accession>A0A840BYL7</accession>
<dbReference type="InterPro" id="IPR000682">
    <property type="entry name" value="PCMT"/>
</dbReference>
<dbReference type="PANTHER" id="PTHR11579">
    <property type="entry name" value="PROTEIN-L-ISOASPARTATE O-METHYLTRANSFERASE"/>
    <property type="match status" value="1"/>
</dbReference>
<dbReference type="EMBL" id="JACIEN010000001">
    <property type="protein sequence ID" value="MBB4016528.1"/>
    <property type="molecule type" value="Genomic_DNA"/>
</dbReference>
<evidence type="ECO:0000256" key="1">
    <source>
        <dbReference type="ARBA" id="ARBA00005369"/>
    </source>
</evidence>